<evidence type="ECO:0000313" key="1">
    <source>
        <dbReference type="EMBL" id="CUO27718.1"/>
    </source>
</evidence>
<proteinExistence type="predicted"/>
<accession>A0A174DU04</accession>
<evidence type="ECO:0000313" key="2">
    <source>
        <dbReference type="Proteomes" id="UP000095787"/>
    </source>
</evidence>
<dbReference type="EMBL" id="CYZO01000029">
    <property type="protein sequence ID" value="CUO27718.1"/>
    <property type="molecule type" value="Genomic_DNA"/>
</dbReference>
<gene>
    <name evidence="1" type="ORF">ERS852456_02094</name>
</gene>
<dbReference type="Proteomes" id="UP000095787">
    <property type="component" value="Unassembled WGS sequence"/>
</dbReference>
<name>A0A174DU04_9FIRM</name>
<reference evidence="1 2" key="1">
    <citation type="submission" date="2015-09" db="EMBL/GenBank/DDBJ databases">
        <authorList>
            <consortium name="Pathogen Informatics"/>
        </authorList>
    </citation>
    <scope>NUCLEOTIDE SEQUENCE [LARGE SCALE GENOMIC DNA]</scope>
    <source>
        <strain evidence="1 2">2789STDY5834841</strain>
    </source>
</reference>
<organism evidence="1 2">
    <name type="scientific">[Ruminococcus] torques</name>
    <dbReference type="NCBI Taxonomy" id="33039"/>
    <lineage>
        <taxon>Bacteria</taxon>
        <taxon>Bacillati</taxon>
        <taxon>Bacillota</taxon>
        <taxon>Clostridia</taxon>
        <taxon>Lachnospirales</taxon>
        <taxon>Lachnospiraceae</taxon>
        <taxon>Mediterraneibacter</taxon>
    </lineage>
</organism>
<dbReference type="RefSeq" id="WP_055159210.1">
    <property type="nucleotide sequence ID" value="NZ_CYZO01000029.1"/>
</dbReference>
<dbReference type="AlphaFoldDB" id="A0A174DU04"/>
<protein>
    <submittedName>
        <fullName evidence="1">Uncharacterized protein</fullName>
    </submittedName>
</protein>
<sequence>MYYLKINPEIQNISSVPLLTTYLHLKIMSSGKLKSEKTYCFESNQSMYQNVIVHQFDLFTDHIIIQWDFYEKWQKDGQLLAYIIRSFIDNLQIKFDPLSSSKECYITAPIRSDNALDSNDDLFQVTTKLTGYTELYETPKTIITDVEGVQLKADPREVSSEFINVLEDTVTEVERLITYRNGSITLKGGGKI</sequence>